<dbReference type="GO" id="GO:0003908">
    <property type="term" value="F:methylated-DNA-[protein]-cysteine S-methyltransferase activity"/>
    <property type="evidence" value="ECO:0007669"/>
    <property type="project" value="UniProtKB-EC"/>
</dbReference>
<dbReference type="InterPro" id="IPR001497">
    <property type="entry name" value="MethylDNA_cys_MeTrfase_AS"/>
</dbReference>
<feature type="active site" description="Nucleophile; methyl group acceptor" evidence="8">
    <location>
        <position position="121"/>
    </location>
</feature>
<dbReference type="Gene3D" id="3.30.160.70">
    <property type="entry name" value="Methylated DNA-protein cysteine methyltransferase domain"/>
    <property type="match status" value="1"/>
</dbReference>
<comment type="similarity">
    <text evidence="8">Belongs to the MGMT family.</text>
</comment>
<comment type="subcellular location">
    <subcellularLocation>
        <location evidence="8">Cytoplasm</location>
    </subcellularLocation>
</comment>
<dbReference type="PANTHER" id="PTHR10815">
    <property type="entry name" value="METHYLATED-DNA--PROTEIN-CYSTEINE METHYLTRANSFERASE"/>
    <property type="match status" value="1"/>
</dbReference>
<feature type="domain" description="Methylguanine DNA methyltransferase ribonuclease-like" evidence="10">
    <location>
        <begin position="6"/>
        <end position="65"/>
    </location>
</feature>
<organism evidence="11 12">
    <name type="scientific">Alishewanella maricola</name>
    <dbReference type="NCBI Taxonomy" id="2795740"/>
    <lineage>
        <taxon>Bacteria</taxon>
        <taxon>Pseudomonadati</taxon>
        <taxon>Pseudomonadota</taxon>
        <taxon>Gammaproteobacteria</taxon>
        <taxon>Alteromonadales</taxon>
        <taxon>Alteromonadaceae</taxon>
        <taxon>Alishewanella</taxon>
    </lineage>
</organism>
<accession>A0ABS8C2G9</accession>
<evidence type="ECO:0000259" key="10">
    <source>
        <dbReference type="Pfam" id="PF02870"/>
    </source>
</evidence>
<evidence type="ECO:0000256" key="1">
    <source>
        <dbReference type="ARBA" id="ARBA00001286"/>
    </source>
</evidence>
<dbReference type="GO" id="GO:0032259">
    <property type="term" value="P:methylation"/>
    <property type="evidence" value="ECO:0007669"/>
    <property type="project" value="UniProtKB-KW"/>
</dbReference>
<dbReference type="InterPro" id="IPR036631">
    <property type="entry name" value="MGMT_N_sf"/>
</dbReference>
<dbReference type="InterPro" id="IPR036217">
    <property type="entry name" value="MethylDNA_cys_MeTrfase_DNAb"/>
</dbReference>
<keyword evidence="12" id="KW-1185">Reference proteome</keyword>
<dbReference type="NCBIfam" id="TIGR00589">
    <property type="entry name" value="ogt"/>
    <property type="match status" value="1"/>
</dbReference>
<keyword evidence="3 8" id="KW-0489">Methyltransferase</keyword>
<evidence type="ECO:0000313" key="11">
    <source>
        <dbReference type="EMBL" id="MCB5226531.1"/>
    </source>
</evidence>
<proteinExistence type="inferred from homology"/>
<dbReference type="PANTHER" id="PTHR10815:SF5">
    <property type="entry name" value="METHYLATED-DNA--PROTEIN-CYSTEINE METHYLTRANSFERASE"/>
    <property type="match status" value="1"/>
</dbReference>
<reference evidence="11 12" key="1">
    <citation type="submission" date="2021-10" db="EMBL/GenBank/DDBJ databases">
        <title>Alishewanella koreense sp. nov. isolated from seawater of southwestern coast in South Korea and the proposal for the reclassification of Rheinheimera perlucida and Rheinheimera tuosuensis as Arsukibacterium perlucida and Arsukibacterium tuosuensis.</title>
        <authorList>
            <person name="Kim K.H."/>
            <person name="Ruan W."/>
            <person name="Kim K.R."/>
            <person name="Baek J.H."/>
            <person name="Jeon C.O."/>
        </authorList>
    </citation>
    <scope>NUCLEOTIDE SEQUENCE [LARGE SCALE GENOMIC DNA]</scope>
    <source>
        <strain evidence="11 12">16-MA</strain>
    </source>
</reference>
<comment type="function">
    <text evidence="8">Involved in the cellular defense against the biological effects of O6-methylguanine (O6-MeG) and O4-methylthymine (O4-MeT) in DNA. Repairs the methylated nucleobase in DNA by stoichiometrically transferring the methyl group to a cysteine residue in the enzyme. This is a suicide reaction: the enzyme is irreversibly inactivated.</text>
</comment>
<comment type="caution">
    <text evidence="11">The sequence shown here is derived from an EMBL/GenBank/DDBJ whole genome shotgun (WGS) entry which is preliminary data.</text>
</comment>
<evidence type="ECO:0000256" key="8">
    <source>
        <dbReference type="HAMAP-Rule" id="MF_00772"/>
    </source>
</evidence>
<dbReference type="Pfam" id="PF01035">
    <property type="entry name" value="DNA_binding_1"/>
    <property type="match status" value="1"/>
</dbReference>
<dbReference type="PROSITE" id="PS00374">
    <property type="entry name" value="MGMT"/>
    <property type="match status" value="1"/>
</dbReference>
<dbReference type="InterPro" id="IPR036388">
    <property type="entry name" value="WH-like_DNA-bd_sf"/>
</dbReference>
<dbReference type="Pfam" id="PF02870">
    <property type="entry name" value="Methyltransf_1N"/>
    <property type="match status" value="1"/>
</dbReference>
<dbReference type="InterPro" id="IPR014048">
    <property type="entry name" value="MethylDNA_cys_MeTrfase_DNA-bd"/>
</dbReference>
<protein>
    <recommendedName>
        <fullName evidence="8">Methylated-DNA--protein-cysteine methyltransferase</fullName>
        <ecNumber evidence="8">2.1.1.63</ecNumber>
    </recommendedName>
    <alternativeName>
        <fullName evidence="8">6-O-methylguanine-DNA methyltransferase</fullName>
        <shortName evidence="8">MGMT</shortName>
    </alternativeName>
    <alternativeName>
        <fullName evidence="8">O-6-methylguanine-DNA-alkyltransferase</fullName>
    </alternativeName>
</protein>
<evidence type="ECO:0000256" key="6">
    <source>
        <dbReference type="ARBA" id="ARBA00023204"/>
    </source>
</evidence>
<evidence type="ECO:0000256" key="3">
    <source>
        <dbReference type="ARBA" id="ARBA00022603"/>
    </source>
</evidence>
<dbReference type="RefSeq" id="WP_226750621.1">
    <property type="nucleotide sequence ID" value="NZ_JAEINI020000003.1"/>
</dbReference>
<keyword evidence="5 8" id="KW-0227">DNA damage</keyword>
<comment type="catalytic activity">
    <reaction evidence="7 8">
        <text>a 6-O-methyl-2'-deoxyguanosine in DNA + L-cysteinyl-[protein] = S-methyl-L-cysteinyl-[protein] + a 2'-deoxyguanosine in DNA</text>
        <dbReference type="Rhea" id="RHEA:24000"/>
        <dbReference type="Rhea" id="RHEA-COMP:10131"/>
        <dbReference type="Rhea" id="RHEA-COMP:10132"/>
        <dbReference type="Rhea" id="RHEA-COMP:11367"/>
        <dbReference type="Rhea" id="RHEA-COMP:11368"/>
        <dbReference type="ChEBI" id="CHEBI:29950"/>
        <dbReference type="ChEBI" id="CHEBI:82612"/>
        <dbReference type="ChEBI" id="CHEBI:85445"/>
        <dbReference type="ChEBI" id="CHEBI:85448"/>
        <dbReference type="EC" id="2.1.1.63"/>
    </reaction>
</comment>
<comment type="miscellaneous">
    <text evidence="8">This enzyme catalyzes only one turnover and therefore is not strictly catalytic. According to one definition, an enzyme is a biocatalyst that acts repeatedly and over many reaction cycles.</text>
</comment>
<dbReference type="SUPFAM" id="SSF46767">
    <property type="entry name" value="Methylated DNA-protein cysteine methyltransferase, C-terminal domain"/>
    <property type="match status" value="1"/>
</dbReference>
<evidence type="ECO:0000256" key="2">
    <source>
        <dbReference type="ARBA" id="ARBA00022490"/>
    </source>
</evidence>
<dbReference type="SUPFAM" id="SSF53155">
    <property type="entry name" value="Methylated DNA-protein cysteine methyltransferase domain"/>
    <property type="match status" value="1"/>
</dbReference>
<evidence type="ECO:0000313" key="12">
    <source>
        <dbReference type="Proteomes" id="UP000633814"/>
    </source>
</evidence>
<keyword evidence="6 8" id="KW-0234">DNA repair</keyword>
<dbReference type="HAMAP" id="MF_00772">
    <property type="entry name" value="OGT"/>
    <property type="match status" value="1"/>
</dbReference>
<evidence type="ECO:0000259" key="9">
    <source>
        <dbReference type="Pfam" id="PF01035"/>
    </source>
</evidence>
<comment type="catalytic activity">
    <reaction evidence="1 8">
        <text>a 4-O-methyl-thymidine in DNA + L-cysteinyl-[protein] = a thymidine in DNA + S-methyl-L-cysteinyl-[protein]</text>
        <dbReference type="Rhea" id="RHEA:53428"/>
        <dbReference type="Rhea" id="RHEA-COMP:10131"/>
        <dbReference type="Rhea" id="RHEA-COMP:10132"/>
        <dbReference type="Rhea" id="RHEA-COMP:13555"/>
        <dbReference type="Rhea" id="RHEA-COMP:13556"/>
        <dbReference type="ChEBI" id="CHEBI:29950"/>
        <dbReference type="ChEBI" id="CHEBI:82612"/>
        <dbReference type="ChEBI" id="CHEBI:137386"/>
        <dbReference type="ChEBI" id="CHEBI:137387"/>
        <dbReference type="EC" id="2.1.1.63"/>
    </reaction>
</comment>
<sequence>MQGIDYLASPLGLVEIVANEAGVVAVTFCQRQQQPSTEPQWTREAKAQLAAYFAGELTVFQLPLAAEGTPFQQHVWQALLTVPYGQTASYGDIAKQIGNPKGMRAVGLANSKNPISIIVPCHRVIGANKTLTGYAGGVDKKAWLLAHEGVSGLKY</sequence>
<dbReference type="CDD" id="cd06445">
    <property type="entry name" value="ATase"/>
    <property type="match status" value="1"/>
</dbReference>
<dbReference type="EMBL" id="JAEINI020000003">
    <property type="protein sequence ID" value="MCB5226531.1"/>
    <property type="molecule type" value="Genomic_DNA"/>
</dbReference>
<evidence type="ECO:0000256" key="5">
    <source>
        <dbReference type="ARBA" id="ARBA00022763"/>
    </source>
</evidence>
<dbReference type="Gene3D" id="1.10.10.10">
    <property type="entry name" value="Winged helix-like DNA-binding domain superfamily/Winged helix DNA-binding domain"/>
    <property type="match status" value="1"/>
</dbReference>
<dbReference type="EC" id="2.1.1.63" evidence="8"/>
<evidence type="ECO:0000256" key="4">
    <source>
        <dbReference type="ARBA" id="ARBA00022679"/>
    </source>
</evidence>
<gene>
    <name evidence="11" type="ORF">JAO78_006850</name>
</gene>
<keyword evidence="4 8" id="KW-0808">Transferase</keyword>
<name>A0ABS8C2G9_9ALTE</name>
<dbReference type="Proteomes" id="UP000633814">
    <property type="component" value="Unassembled WGS sequence"/>
</dbReference>
<dbReference type="InterPro" id="IPR023546">
    <property type="entry name" value="MGMT"/>
</dbReference>
<evidence type="ECO:0000256" key="7">
    <source>
        <dbReference type="ARBA" id="ARBA00049348"/>
    </source>
</evidence>
<keyword evidence="2 8" id="KW-0963">Cytoplasm</keyword>
<dbReference type="InterPro" id="IPR008332">
    <property type="entry name" value="MethylG_MeTrfase_N"/>
</dbReference>
<feature type="domain" description="Methylated-DNA-[protein]-cysteine S-methyltransferase DNA binding" evidence="9">
    <location>
        <begin position="70"/>
        <end position="150"/>
    </location>
</feature>